<evidence type="ECO:0000313" key="6">
    <source>
        <dbReference type="Proteomes" id="UP001445335"/>
    </source>
</evidence>
<protein>
    <recommendedName>
        <fullName evidence="3">JmjC domain-containing protein</fullName>
    </recommendedName>
</protein>
<feature type="region of interest" description="Disordered" evidence="2">
    <location>
        <begin position="287"/>
        <end position="328"/>
    </location>
</feature>
<dbReference type="EMBL" id="JALJOU010000100">
    <property type="protein sequence ID" value="KAK9821569.1"/>
    <property type="molecule type" value="Genomic_DNA"/>
</dbReference>
<comment type="caution">
    <text evidence="5">The sequence shown here is derived from an EMBL/GenBank/DDBJ whole genome shotgun (WGS) entry which is preliminary data.</text>
</comment>
<dbReference type="InterPro" id="IPR014710">
    <property type="entry name" value="RmlC-like_jellyroll"/>
</dbReference>
<reference evidence="5 6" key="1">
    <citation type="journal article" date="2024" name="Nat. Commun.">
        <title>Phylogenomics reveals the evolutionary origins of lichenization in chlorophyte algae.</title>
        <authorList>
            <person name="Puginier C."/>
            <person name="Libourel C."/>
            <person name="Otte J."/>
            <person name="Skaloud P."/>
            <person name="Haon M."/>
            <person name="Grisel S."/>
            <person name="Petersen M."/>
            <person name="Berrin J.G."/>
            <person name="Delaux P.M."/>
            <person name="Dal Grande F."/>
            <person name="Keller J."/>
        </authorList>
    </citation>
    <scope>NUCLEOTIDE SEQUENCE [LARGE SCALE GENOMIC DNA]</scope>
    <source>
        <strain evidence="5 6">SAG 245.80</strain>
    </source>
</reference>
<feature type="domain" description="JmjC" evidence="3">
    <location>
        <begin position="145"/>
        <end position="404"/>
    </location>
</feature>
<reference evidence="5" key="2">
    <citation type="submission" date="2024-04" db="EMBL/GenBank/DDBJ databases">
        <authorList>
            <person name="Dal Grande F."/>
            <person name="Keller J."/>
            <person name="Delaux P.-M."/>
        </authorList>
    </citation>
    <scope>NUCLEOTIDE SEQUENCE</scope>
    <source>
        <strain evidence="5">SAG 245.80</strain>
    </source>
</reference>
<dbReference type="PANTHER" id="PTHR12461:SF100">
    <property type="entry name" value="JMJC DOMAIN-CONTAINING PROTEIN 4"/>
    <property type="match status" value="1"/>
</dbReference>
<feature type="compositionally biased region" description="Low complexity" evidence="2">
    <location>
        <begin position="305"/>
        <end position="315"/>
    </location>
</feature>
<dbReference type="AlphaFoldDB" id="A0AAW1QJJ5"/>
<gene>
    <name evidence="4" type="ORF">WJX81_004283</name>
    <name evidence="5" type="ORF">WJX81_005489</name>
</gene>
<evidence type="ECO:0000256" key="2">
    <source>
        <dbReference type="SAM" id="MobiDB-lite"/>
    </source>
</evidence>
<proteinExistence type="inferred from homology"/>
<dbReference type="InterPro" id="IPR003347">
    <property type="entry name" value="JmjC_dom"/>
</dbReference>
<dbReference type="Pfam" id="PF13621">
    <property type="entry name" value="Cupin_8"/>
    <property type="match status" value="1"/>
</dbReference>
<dbReference type="Proteomes" id="UP001445335">
    <property type="component" value="Unassembled WGS sequence"/>
</dbReference>
<evidence type="ECO:0000313" key="4">
    <source>
        <dbReference type="EMBL" id="KAK9821569.1"/>
    </source>
</evidence>
<accession>A0AAW1QJJ5</accession>
<keyword evidence="6" id="KW-1185">Reference proteome</keyword>
<evidence type="ECO:0000256" key="1">
    <source>
        <dbReference type="ARBA" id="ARBA00006801"/>
    </source>
</evidence>
<dbReference type="InterPro" id="IPR041667">
    <property type="entry name" value="Cupin_8"/>
</dbReference>
<dbReference type="EMBL" id="JALJOU010000100">
    <property type="protein sequence ID" value="KAK9821575.1"/>
    <property type="molecule type" value="Genomic_DNA"/>
</dbReference>
<organism evidence="5 6">
    <name type="scientific">Elliptochloris bilobata</name>
    <dbReference type="NCBI Taxonomy" id="381761"/>
    <lineage>
        <taxon>Eukaryota</taxon>
        <taxon>Viridiplantae</taxon>
        <taxon>Chlorophyta</taxon>
        <taxon>core chlorophytes</taxon>
        <taxon>Trebouxiophyceae</taxon>
        <taxon>Trebouxiophyceae incertae sedis</taxon>
        <taxon>Elliptochloris clade</taxon>
        <taxon>Elliptochloris</taxon>
    </lineage>
</organism>
<comment type="similarity">
    <text evidence="1">Belongs to the JARID1 histone demethylase family.</text>
</comment>
<sequence>MKTPRGQAKSRLVSNISVNVGPCNKYRGWHPPAGDACALDALSLSPEWFWRDHIAPRCPAIIRQPLTDLKAARHWTYEHLVTCAGAARVSVERRGVPSEGFGHGKKVQMAFGEFVRRAAAGDELLYLTTQQAAVGADGHAECVASPLAELCAAGDLPLRPALMGNLVPQQLNLWMGTTQTGASSGLHHDFHDNLYLLIRGRKRLRLYPPSALEGMYTHGRPRIVHPNGRIVYAGQGDVNADGSDAADVAAWKQRRAVDAAAVRAQPDAVEAALDAALDGFARRGADDDRRNDWDAMDDYQDSGTCSPSPAAACSSEQDDHPPSFSRIDLSLPPAQLRRKFPRFPGTSTALEVDLRAGEALYLPAGWFHEVTSFSIDAAPHMALNYWFHPPDNVDPGPQGFAAPYTSEFWPAVWAARRAHGPTSSCAGVML</sequence>
<evidence type="ECO:0000313" key="5">
    <source>
        <dbReference type="EMBL" id="KAK9821575.1"/>
    </source>
</evidence>
<dbReference type="PROSITE" id="PS51184">
    <property type="entry name" value="JMJC"/>
    <property type="match status" value="1"/>
</dbReference>
<dbReference type="SUPFAM" id="SSF51197">
    <property type="entry name" value="Clavaminate synthase-like"/>
    <property type="match status" value="1"/>
</dbReference>
<name>A0AAW1QJJ5_9CHLO</name>
<dbReference type="PANTHER" id="PTHR12461">
    <property type="entry name" value="HYPOXIA-INDUCIBLE FACTOR 1 ALPHA INHIBITOR-RELATED"/>
    <property type="match status" value="1"/>
</dbReference>
<dbReference type="Gene3D" id="2.60.120.10">
    <property type="entry name" value="Jelly Rolls"/>
    <property type="match status" value="2"/>
</dbReference>
<evidence type="ECO:0000259" key="3">
    <source>
        <dbReference type="PROSITE" id="PS51184"/>
    </source>
</evidence>